<dbReference type="Proteomes" id="UP001054252">
    <property type="component" value="Unassembled WGS sequence"/>
</dbReference>
<dbReference type="EMBL" id="BPVZ01000066">
    <property type="protein sequence ID" value="GKV24800.1"/>
    <property type="molecule type" value="Genomic_DNA"/>
</dbReference>
<keyword evidence="2" id="KW-1185">Reference proteome</keyword>
<evidence type="ECO:0000313" key="2">
    <source>
        <dbReference type="Proteomes" id="UP001054252"/>
    </source>
</evidence>
<proteinExistence type="predicted"/>
<sequence length="66" mass="7564">MDSQLKLLFNEDWTSFGGSSLSPILARFCSSSPFFPLQPKKKRNPAMPWKIGEKAWRFLLPSCSRT</sequence>
<dbReference type="AlphaFoldDB" id="A0AAV5KJS9"/>
<evidence type="ECO:0000313" key="1">
    <source>
        <dbReference type="EMBL" id="GKV24800.1"/>
    </source>
</evidence>
<name>A0AAV5KJS9_9ROSI</name>
<protein>
    <submittedName>
        <fullName evidence="1">Uncharacterized protein</fullName>
    </submittedName>
</protein>
<accession>A0AAV5KJS9</accession>
<organism evidence="1 2">
    <name type="scientific">Rubroshorea leprosula</name>
    <dbReference type="NCBI Taxonomy" id="152421"/>
    <lineage>
        <taxon>Eukaryota</taxon>
        <taxon>Viridiplantae</taxon>
        <taxon>Streptophyta</taxon>
        <taxon>Embryophyta</taxon>
        <taxon>Tracheophyta</taxon>
        <taxon>Spermatophyta</taxon>
        <taxon>Magnoliopsida</taxon>
        <taxon>eudicotyledons</taxon>
        <taxon>Gunneridae</taxon>
        <taxon>Pentapetalae</taxon>
        <taxon>rosids</taxon>
        <taxon>malvids</taxon>
        <taxon>Malvales</taxon>
        <taxon>Dipterocarpaceae</taxon>
        <taxon>Rubroshorea</taxon>
    </lineage>
</organism>
<gene>
    <name evidence="1" type="ORF">SLEP1_g34367</name>
</gene>
<reference evidence="1 2" key="1">
    <citation type="journal article" date="2021" name="Commun. Biol.">
        <title>The genome of Shorea leprosula (Dipterocarpaceae) highlights the ecological relevance of drought in aseasonal tropical rainforests.</title>
        <authorList>
            <person name="Ng K.K.S."/>
            <person name="Kobayashi M.J."/>
            <person name="Fawcett J.A."/>
            <person name="Hatakeyama M."/>
            <person name="Paape T."/>
            <person name="Ng C.H."/>
            <person name="Ang C.C."/>
            <person name="Tnah L.H."/>
            <person name="Lee C.T."/>
            <person name="Nishiyama T."/>
            <person name="Sese J."/>
            <person name="O'Brien M.J."/>
            <person name="Copetti D."/>
            <person name="Mohd Noor M.I."/>
            <person name="Ong R.C."/>
            <person name="Putra M."/>
            <person name="Sireger I.Z."/>
            <person name="Indrioko S."/>
            <person name="Kosugi Y."/>
            <person name="Izuno A."/>
            <person name="Isagi Y."/>
            <person name="Lee S.L."/>
            <person name="Shimizu K.K."/>
        </authorList>
    </citation>
    <scope>NUCLEOTIDE SEQUENCE [LARGE SCALE GENOMIC DNA]</scope>
    <source>
        <strain evidence="1">214</strain>
    </source>
</reference>
<comment type="caution">
    <text evidence="1">The sequence shown here is derived from an EMBL/GenBank/DDBJ whole genome shotgun (WGS) entry which is preliminary data.</text>
</comment>